<evidence type="ECO:0000313" key="1">
    <source>
        <dbReference type="EMBL" id="TKA95193.1"/>
    </source>
</evidence>
<dbReference type="AlphaFoldDB" id="A0A4U0Z1B5"/>
<dbReference type="EMBL" id="SWAU01000217">
    <property type="protein sequence ID" value="TKA95193.1"/>
    <property type="molecule type" value="Genomic_DNA"/>
</dbReference>
<proteinExistence type="predicted"/>
<organism evidence="1 2">
    <name type="scientific">Cereibacter changlensis</name>
    <dbReference type="NCBI Taxonomy" id="402884"/>
    <lineage>
        <taxon>Bacteria</taxon>
        <taxon>Pseudomonadati</taxon>
        <taxon>Pseudomonadota</taxon>
        <taxon>Alphaproteobacteria</taxon>
        <taxon>Rhodobacterales</taxon>
        <taxon>Paracoccaceae</taxon>
        <taxon>Cereibacter</taxon>
    </lineage>
</organism>
<comment type="caution">
    <text evidence="1">The sequence shown here is derived from an EMBL/GenBank/DDBJ whole genome shotgun (WGS) entry which is preliminary data.</text>
</comment>
<protein>
    <submittedName>
        <fullName evidence="1">DUF1045 domain-containing protein</fullName>
    </submittedName>
</protein>
<sequence>EIARRRPERLSPRQRGYLADWGYPYVMEEFRFHLTLTGDLPEAEAAQVEAVLAPVLAPLLPRPFRIGSLCLFGEAADGRFRLLERVALTG</sequence>
<gene>
    <name evidence="1" type="ORF">FAZ78_18195</name>
</gene>
<dbReference type="RefSeq" id="WP_136793818.1">
    <property type="nucleotide sequence ID" value="NZ_SWAU01000217.1"/>
</dbReference>
<dbReference type="Proteomes" id="UP000306340">
    <property type="component" value="Unassembled WGS sequence"/>
</dbReference>
<reference evidence="1 2" key="1">
    <citation type="submission" date="2019-04" db="EMBL/GenBank/DDBJ databases">
        <title>Crypto-aerobic microbial life in anoxic (sulfidic) marine sediments.</title>
        <authorList>
            <person name="Bhattacharya S."/>
            <person name="Roy C."/>
            <person name="Mondal N."/>
            <person name="Sarkar J."/>
            <person name="Mandal S."/>
            <person name="Rameez M.J."/>
            <person name="Ghosh W."/>
        </authorList>
    </citation>
    <scope>NUCLEOTIDE SEQUENCE [LARGE SCALE GENOMIC DNA]</scope>
    <source>
        <strain evidence="1 2">SBBC</strain>
    </source>
</reference>
<name>A0A4U0Z1B5_9RHOB</name>
<feature type="non-terminal residue" evidence="1">
    <location>
        <position position="1"/>
    </location>
</feature>
<evidence type="ECO:0000313" key="2">
    <source>
        <dbReference type="Proteomes" id="UP000306340"/>
    </source>
</evidence>
<dbReference type="Pfam" id="PF06299">
    <property type="entry name" value="DUF1045"/>
    <property type="match status" value="1"/>
</dbReference>
<dbReference type="InterPro" id="IPR009389">
    <property type="entry name" value="DUF1045"/>
</dbReference>
<accession>A0A4U0Z1B5</accession>